<dbReference type="Proteomes" id="UP000235005">
    <property type="component" value="Unassembled WGS sequence"/>
</dbReference>
<evidence type="ECO:0000313" key="2">
    <source>
        <dbReference type="EMBL" id="PLW68441.1"/>
    </source>
</evidence>
<protein>
    <submittedName>
        <fullName evidence="2">Glutathione S-transferase family protein</fullName>
    </submittedName>
</protein>
<dbReference type="Pfam" id="PF13417">
    <property type="entry name" value="GST_N_3"/>
    <property type="match status" value="1"/>
</dbReference>
<dbReference type="Pfam" id="PF13410">
    <property type="entry name" value="GST_C_2"/>
    <property type="match status" value="1"/>
</dbReference>
<dbReference type="Gene3D" id="1.20.1050.10">
    <property type="match status" value="1"/>
</dbReference>
<dbReference type="Gene3D" id="3.40.30.10">
    <property type="entry name" value="Glutaredoxin"/>
    <property type="match status" value="1"/>
</dbReference>
<dbReference type="EMBL" id="PKUS01000014">
    <property type="protein sequence ID" value="PLW68441.1"/>
    <property type="molecule type" value="Genomic_DNA"/>
</dbReference>
<sequence>MPDTLSIEPITLYGCDISYFTGKLENYFRVRGIPYELRAMQLPADAKKLKQEVGLFQMPALQLGDGRWMTDSTKIIQWFETQYPQHGVIPHDPVQAFVCLLIEDWADEWWWRPAMHYRWYYPEGAHLQSRHLADELMGDMRLPGYLKRNMIRRRQRGGYTTGDGMTAANVAGVEAMFLRLLAQLQAIFSARPFLLGERPSLADIGLSGPFFRHFALDPVPLEIIRKQAPAVLEWVARLWNTRLADCNADWVQGIPDDLGPLLDDIGSTYLPYLCANVDAVSAGQKRFDVEAGGVLYQGARYSRYRVWCLQALRAHYQALPEQYQAATRALLQKHGCWEPLWQRQQLPLLPGQEEGLPFRADCKMVAANE</sequence>
<dbReference type="OrthoDB" id="508035at2"/>
<dbReference type="InterPro" id="IPR036282">
    <property type="entry name" value="Glutathione-S-Trfase_C_sf"/>
</dbReference>
<dbReference type="PROSITE" id="PS50404">
    <property type="entry name" value="GST_NTER"/>
    <property type="match status" value="1"/>
</dbReference>
<keyword evidence="2" id="KW-0808">Transferase</keyword>
<gene>
    <name evidence="2" type="ORF">C0039_12380</name>
</gene>
<dbReference type="SUPFAM" id="SSF47616">
    <property type="entry name" value="GST C-terminal domain-like"/>
    <property type="match status" value="1"/>
</dbReference>
<dbReference type="InterPro" id="IPR004045">
    <property type="entry name" value="Glutathione_S-Trfase_N"/>
</dbReference>
<reference evidence="2 3" key="1">
    <citation type="submission" date="2018-01" db="EMBL/GenBank/DDBJ databases">
        <title>The draft genome sequence of Halioglobus lutimaris HF004.</title>
        <authorList>
            <person name="Du Z.-J."/>
            <person name="Shi M.-J."/>
        </authorList>
    </citation>
    <scope>NUCLEOTIDE SEQUENCE [LARGE SCALE GENOMIC DNA]</scope>
    <source>
        <strain evidence="2 3">HF004</strain>
    </source>
</reference>
<comment type="caution">
    <text evidence="2">The sequence shown here is derived from an EMBL/GenBank/DDBJ whole genome shotgun (WGS) entry which is preliminary data.</text>
</comment>
<dbReference type="CDD" id="cd00570">
    <property type="entry name" value="GST_N_family"/>
    <property type="match status" value="1"/>
</dbReference>
<dbReference type="AlphaFoldDB" id="A0A2N5X1S3"/>
<evidence type="ECO:0000313" key="3">
    <source>
        <dbReference type="Proteomes" id="UP000235005"/>
    </source>
</evidence>
<proteinExistence type="predicted"/>
<dbReference type="PANTHER" id="PTHR12289:SF67">
    <property type="match status" value="1"/>
</dbReference>
<dbReference type="PANTHER" id="PTHR12289">
    <property type="entry name" value="METAXIN RELATED"/>
    <property type="match status" value="1"/>
</dbReference>
<dbReference type="CDD" id="cd00299">
    <property type="entry name" value="GST_C_family"/>
    <property type="match status" value="1"/>
</dbReference>
<accession>A0A2N5X1S3</accession>
<name>A0A2N5X1S3_9GAMM</name>
<feature type="domain" description="GST N-terminal" evidence="1">
    <location>
        <begin position="8"/>
        <end position="87"/>
    </location>
</feature>
<dbReference type="InterPro" id="IPR036249">
    <property type="entry name" value="Thioredoxin-like_sf"/>
</dbReference>
<dbReference type="GO" id="GO:0005737">
    <property type="term" value="C:cytoplasm"/>
    <property type="evidence" value="ECO:0007669"/>
    <property type="project" value="TreeGrafter"/>
</dbReference>
<dbReference type="SUPFAM" id="SSF52833">
    <property type="entry name" value="Thioredoxin-like"/>
    <property type="match status" value="1"/>
</dbReference>
<keyword evidence="3" id="KW-1185">Reference proteome</keyword>
<dbReference type="RefSeq" id="WP_101518221.1">
    <property type="nucleotide sequence ID" value="NZ_PKUS01000014.1"/>
</dbReference>
<dbReference type="GO" id="GO:0016740">
    <property type="term" value="F:transferase activity"/>
    <property type="evidence" value="ECO:0007669"/>
    <property type="project" value="UniProtKB-KW"/>
</dbReference>
<organism evidence="2 3">
    <name type="scientific">Pseudohalioglobus lutimaris</name>
    <dbReference type="NCBI Taxonomy" id="1737061"/>
    <lineage>
        <taxon>Bacteria</taxon>
        <taxon>Pseudomonadati</taxon>
        <taxon>Pseudomonadota</taxon>
        <taxon>Gammaproteobacteria</taxon>
        <taxon>Cellvibrionales</taxon>
        <taxon>Halieaceae</taxon>
        <taxon>Pseudohalioglobus</taxon>
    </lineage>
</organism>
<dbReference type="InterPro" id="IPR050931">
    <property type="entry name" value="Mito_Protein_Transport_Metaxin"/>
</dbReference>
<evidence type="ECO:0000259" key="1">
    <source>
        <dbReference type="PROSITE" id="PS50404"/>
    </source>
</evidence>